<dbReference type="Gene3D" id="3.40.1350.10">
    <property type="match status" value="1"/>
</dbReference>
<dbReference type="Proteomes" id="UP000593765">
    <property type="component" value="Chromosome"/>
</dbReference>
<comment type="similarity">
    <text evidence="1 2">Belongs to the UPF0102 family.</text>
</comment>
<proteinExistence type="inferred from homology"/>
<dbReference type="NCBIfam" id="TIGR00252">
    <property type="entry name" value="YraN family protein"/>
    <property type="match status" value="1"/>
</dbReference>
<dbReference type="AlphaFoldDB" id="A0A7M2X3Z1"/>
<dbReference type="Pfam" id="PF02021">
    <property type="entry name" value="UPF0102"/>
    <property type="match status" value="1"/>
</dbReference>
<dbReference type="GO" id="GO:0003676">
    <property type="term" value="F:nucleic acid binding"/>
    <property type="evidence" value="ECO:0007669"/>
    <property type="project" value="InterPro"/>
</dbReference>
<sequence>MSWIRNLFTPGTPTDAMGDRGENLAARHLRDNGYKIISRNFRCDAGEIDIIARDGTTIVFVEVKTRSYDDPTPEEQVNAAKQHKLTKAGKIYLSRYGIPQPPARFDIVAIVWPQGRDPIIRHTPHAFQATF</sequence>
<keyword evidence="4" id="KW-1185">Reference proteome</keyword>
<dbReference type="InterPro" id="IPR011335">
    <property type="entry name" value="Restrct_endonuc-II-like"/>
</dbReference>
<evidence type="ECO:0000313" key="4">
    <source>
        <dbReference type="Proteomes" id="UP000593765"/>
    </source>
</evidence>
<dbReference type="InterPro" id="IPR003509">
    <property type="entry name" value="UPF0102_YraN-like"/>
</dbReference>
<gene>
    <name evidence="3" type="ORF">IPV69_10020</name>
</gene>
<reference evidence="3 4" key="1">
    <citation type="submission" date="2020-10" db="EMBL/GenBank/DDBJ databases">
        <title>Wide distribution of Phycisphaera-like planctomycetes from WD2101 soil group in peatlands and genome analysis of the first cultivated representative.</title>
        <authorList>
            <person name="Dedysh S.N."/>
            <person name="Beletsky A.V."/>
            <person name="Ivanova A."/>
            <person name="Kulichevskaya I.S."/>
            <person name="Suzina N.E."/>
            <person name="Philippov D.A."/>
            <person name="Rakitin A.L."/>
            <person name="Mardanov A.V."/>
            <person name="Ravin N.V."/>
        </authorList>
    </citation>
    <scope>NUCLEOTIDE SEQUENCE [LARGE SCALE GENOMIC DNA]</scope>
    <source>
        <strain evidence="3 4">M1803</strain>
    </source>
</reference>
<organism evidence="3 4">
    <name type="scientific">Humisphaera borealis</name>
    <dbReference type="NCBI Taxonomy" id="2807512"/>
    <lineage>
        <taxon>Bacteria</taxon>
        <taxon>Pseudomonadati</taxon>
        <taxon>Planctomycetota</taxon>
        <taxon>Phycisphaerae</taxon>
        <taxon>Tepidisphaerales</taxon>
        <taxon>Tepidisphaeraceae</taxon>
        <taxon>Humisphaera</taxon>
    </lineage>
</organism>
<dbReference type="EMBL" id="CP063458">
    <property type="protein sequence ID" value="QOV92385.1"/>
    <property type="molecule type" value="Genomic_DNA"/>
</dbReference>
<evidence type="ECO:0000256" key="1">
    <source>
        <dbReference type="ARBA" id="ARBA00006738"/>
    </source>
</evidence>
<accession>A0A7M2X3Z1</accession>
<dbReference type="SUPFAM" id="SSF52980">
    <property type="entry name" value="Restriction endonuclease-like"/>
    <property type="match status" value="1"/>
</dbReference>
<protein>
    <recommendedName>
        <fullName evidence="2">UPF0102 protein IPV69_10020</fullName>
    </recommendedName>
</protein>
<dbReference type="PANTHER" id="PTHR34039:SF1">
    <property type="entry name" value="UPF0102 PROTEIN YRAN"/>
    <property type="match status" value="1"/>
</dbReference>
<name>A0A7M2X3Z1_9BACT</name>
<evidence type="ECO:0000256" key="2">
    <source>
        <dbReference type="HAMAP-Rule" id="MF_00048"/>
    </source>
</evidence>
<dbReference type="InterPro" id="IPR011856">
    <property type="entry name" value="tRNA_endonuc-like_dom_sf"/>
</dbReference>
<dbReference type="CDD" id="cd20736">
    <property type="entry name" value="PoNe_Nuclease"/>
    <property type="match status" value="1"/>
</dbReference>
<dbReference type="NCBIfam" id="NF009150">
    <property type="entry name" value="PRK12497.1-3"/>
    <property type="match status" value="1"/>
</dbReference>
<dbReference type="NCBIfam" id="NF009154">
    <property type="entry name" value="PRK12497.3-3"/>
    <property type="match status" value="1"/>
</dbReference>
<dbReference type="KEGG" id="hbs:IPV69_10020"/>
<evidence type="ECO:0000313" key="3">
    <source>
        <dbReference type="EMBL" id="QOV92385.1"/>
    </source>
</evidence>
<dbReference type="PANTHER" id="PTHR34039">
    <property type="entry name" value="UPF0102 PROTEIN YRAN"/>
    <property type="match status" value="1"/>
</dbReference>
<dbReference type="HAMAP" id="MF_00048">
    <property type="entry name" value="UPF0102"/>
    <property type="match status" value="1"/>
</dbReference>